<accession>A0A4Y7TSX8</accession>
<reference evidence="2 3" key="1">
    <citation type="journal article" date="2019" name="Nat. Ecol. Evol.">
        <title>Megaphylogeny resolves global patterns of mushroom evolution.</title>
        <authorList>
            <person name="Varga T."/>
            <person name="Krizsan K."/>
            <person name="Foldi C."/>
            <person name="Dima B."/>
            <person name="Sanchez-Garcia M."/>
            <person name="Sanchez-Ramirez S."/>
            <person name="Szollosi G.J."/>
            <person name="Szarkandi J.G."/>
            <person name="Papp V."/>
            <person name="Albert L."/>
            <person name="Andreopoulos W."/>
            <person name="Angelini C."/>
            <person name="Antonin V."/>
            <person name="Barry K.W."/>
            <person name="Bougher N.L."/>
            <person name="Buchanan P."/>
            <person name="Buyck B."/>
            <person name="Bense V."/>
            <person name="Catcheside P."/>
            <person name="Chovatia M."/>
            <person name="Cooper J."/>
            <person name="Damon W."/>
            <person name="Desjardin D."/>
            <person name="Finy P."/>
            <person name="Geml J."/>
            <person name="Haridas S."/>
            <person name="Hughes K."/>
            <person name="Justo A."/>
            <person name="Karasinski D."/>
            <person name="Kautmanova I."/>
            <person name="Kiss B."/>
            <person name="Kocsube S."/>
            <person name="Kotiranta H."/>
            <person name="LaButti K.M."/>
            <person name="Lechner B.E."/>
            <person name="Liimatainen K."/>
            <person name="Lipzen A."/>
            <person name="Lukacs Z."/>
            <person name="Mihaltcheva S."/>
            <person name="Morgado L.N."/>
            <person name="Niskanen T."/>
            <person name="Noordeloos M.E."/>
            <person name="Ohm R.A."/>
            <person name="Ortiz-Santana B."/>
            <person name="Ovrebo C."/>
            <person name="Racz N."/>
            <person name="Riley R."/>
            <person name="Savchenko A."/>
            <person name="Shiryaev A."/>
            <person name="Soop K."/>
            <person name="Spirin V."/>
            <person name="Szebenyi C."/>
            <person name="Tomsovsky M."/>
            <person name="Tulloss R.E."/>
            <person name="Uehling J."/>
            <person name="Grigoriev I.V."/>
            <person name="Vagvolgyi C."/>
            <person name="Papp T."/>
            <person name="Martin F.M."/>
            <person name="Miettinen O."/>
            <person name="Hibbett D.S."/>
            <person name="Nagy L.G."/>
        </authorList>
    </citation>
    <scope>NUCLEOTIDE SEQUENCE [LARGE SCALE GENOMIC DNA]</scope>
    <source>
        <strain evidence="2 3">FP101781</strain>
    </source>
</reference>
<dbReference type="Proteomes" id="UP000298030">
    <property type="component" value="Unassembled WGS sequence"/>
</dbReference>
<name>A0A4Y7TSX8_COPMI</name>
<evidence type="ECO:0000256" key="1">
    <source>
        <dbReference type="SAM" id="MobiDB-lite"/>
    </source>
</evidence>
<keyword evidence="3" id="KW-1185">Reference proteome</keyword>
<dbReference type="EMBL" id="QPFP01000005">
    <property type="protein sequence ID" value="TEB37034.1"/>
    <property type="molecule type" value="Genomic_DNA"/>
</dbReference>
<feature type="region of interest" description="Disordered" evidence="1">
    <location>
        <begin position="28"/>
        <end position="55"/>
    </location>
</feature>
<organism evidence="2 3">
    <name type="scientific">Coprinellus micaceus</name>
    <name type="common">Glistening ink-cap mushroom</name>
    <name type="synonym">Coprinus micaceus</name>
    <dbReference type="NCBI Taxonomy" id="71717"/>
    <lineage>
        <taxon>Eukaryota</taxon>
        <taxon>Fungi</taxon>
        <taxon>Dikarya</taxon>
        <taxon>Basidiomycota</taxon>
        <taxon>Agaricomycotina</taxon>
        <taxon>Agaricomycetes</taxon>
        <taxon>Agaricomycetidae</taxon>
        <taxon>Agaricales</taxon>
        <taxon>Agaricineae</taxon>
        <taxon>Psathyrellaceae</taxon>
        <taxon>Coprinellus</taxon>
    </lineage>
</organism>
<evidence type="ECO:0000313" key="2">
    <source>
        <dbReference type="EMBL" id="TEB37034.1"/>
    </source>
</evidence>
<evidence type="ECO:0000313" key="3">
    <source>
        <dbReference type="Proteomes" id="UP000298030"/>
    </source>
</evidence>
<protein>
    <submittedName>
        <fullName evidence="2">Uncharacterized protein</fullName>
    </submittedName>
</protein>
<sequence>MQEPNSPVRWPLTRRGVGGRIEARSKIQSGMLQVMPSSTGRTSTSHSAGVSTLAG</sequence>
<comment type="caution">
    <text evidence="2">The sequence shown here is derived from an EMBL/GenBank/DDBJ whole genome shotgun (WGS) entry which is preliminary data.</text>
</comment>
<proteinExistence type="predicted"/>
<dbReference type="AlphaFoldDB" id="A0A4Y7TSX8"/>
<gene>
    <name evidence="2" type="ORF">FA13DRAFT_1094368</name>
</gene>